<evidence type="ECO:0000313" key="2">
    <source>
        <dbReference type="Proteomes" id="UP001202328"/>
    </source>
</evidence>
<dbReference type="EMBL" id="JAJJMB010012638">
    <property type="protein sequence ID" value="KAI3875013.1"/>
    <property type="molecule type" value="Genomic_DNA"/>
</dbReference>
<organism evidence="1 2">
    <name type="scientific">Papaver atlanticum</name>
    <dbReference type="NCBI Taxonomy" id="357466"/>
    <lineage>
        <taxon>Eukaryota</taxon>
        <taxon>Viridiplantae</taxon>
        <taxon>Streptophyta</taxon>
        <taxon>Embryophyta</taxon>
        <taxon>Tracheophyta</taxon>
        <taxon>Spermatophyta</taxon>
        <taxon>Magnoliopsida</taxon>
        <taxon>Ranunculales</taxon>
        <taxon>Papaveraceae</taxon>
        <taxon>Papaveroideae</taxon>
        <taxon>Papaver</taxon>
    </lineage>
</organism>
<accession>A0AAD4S8L7</accession>
<sequence>MKQKDEESKIVNSQDVKVYTPSAFMAPHAFVSVKDDDASGIQTHVHDFIMSIPDGVQELFIPIFSSSVSHWTLLHLS</sequence>
<name>A0AAD4S8L7_9MAGN</name>
<dbReference type="Proteomes" id="UP001202328">
    <property type="component" value="Unassembled WGS sequence"/>
</dbReference>
<reference evidence="1" key="1">
    <citation type="submission" date="2022-04" db="EMBL/GenBank/DDBJ databases">
        <title>A functionally conserved STORR gene fusion in Papaver species that diverged 16.8 million years ago.</title>
        <authorList>
            <person name="Catania T."/>
        </authorList>
    </citation>
    <scope>NUCLEOTIDE SEQUENCE</scope>
    <source>
        <strain evidence="1">S-188037</strain>
    </source>
</reference>
<proteinExistence type="predicted"/>
<comment type="caution">
    <text evidence="1">The sequence shown here is derived from an EMBL/GenBank/DDBJ whole genome shotgun (WGS) entry which is preliminary data.</text>
</comment>
<keyword evidence="2" id="KW-1185">Reference proteome</keyword>
<dbReference type="AlphaFoldDB" id="A0AAD4S8L7"/>
<evidence type="ECO:0000313" key="1">
    <source>
        <dbReference type="EMBL" id="KAI3875013.1"/>
    </source>
</evidence>
<protein>
    <submittedName>
        <fullName evidence="1">Uncharacterized protein</fullName>
    </submittedName>
</protein>
<gene>
    <name evidence="1" type="ORF">MKW98_019586</name>
</gene>